<evidence type="ECO:0000313" key="3">
    <source>
        <dbReference type="EMBL" id="GAA0663198.1"/>
    </source>
</evidence>
<gene>
    <name evidence="3" type="ORF">GCM10009020_04770</name>
</gene>
<dbReference type="Proteomes" id="UP001500420">
    <property type="component" value="Unassembled WGS sequence"/>
</dbReference>
<dbReference type="PANTHER" id="PTHR43316">
    <property type="entry name" value="HYDROLASE, HALOACID DELAHOGENASE-RELATED"/>
    <property type="match status" value="1"/>
</dbReference>
<organism evidence="3 4">
    <name type="scientific">Natronoarchaeum mannanilyticum</name>
    <dbReference type="NCBI Taxonomy" id="926360"/>
    <lineage>
        <taxon>Archaea</taxon>
        <taxon>Methanobacteriati</taxon>
        <taxon>Methanobacteriota</taxon>
        <taxon>Stenosarchaea group</taxon>
        <taxon>Halobacteria</taxon>
        <taxon>Halobacteriales</taxon>
        <taxon>Natronoarchaeaceae</taxon>
    </lineage>
</organism>
<dbReference type="Gene3D" id="1.20.120.1600">
    <property type="match status" value="1"/>
</dbReference>
<evidence type="ECO:0000256" key="1">
    <source>
        <dbReference type="ARBA" id="ARBA00022801"/>
    </source>
</evidence>
<dbReference type="Gene3D" id="3.40.50.1000">
    <property type="entry name" value="HAD superfamily/HAD-like"/>
    <property type="match status" value="1"/>
</dbReference>
<evidence type="ECO:0000313" key="4">
    <source>
        <dbReference type="Proteomes" id="UP001500420"/>
    </source>
</evidence>
<dbReference type="InterPro" id="IPR036412">
    <property type="entry name" value="HAD-like_sf"/>
</dbReference>
<feature type="compositionally biased region" description="Basic and acidic residues" evidence="2">
    <location>
        <begin position="205"/>
        <end position="222"/>
    </location>
</feature>
<dbReference type="SUPFAM" id="SSF56784">
    <property type="entry name" value="HAD-like"/>
    <property type="match status" value="1"/>
</dbReference>
<evidence type="ECO:0000256" key="2">
    <source>
        <dbReference type="SAM" id="MobiDB-lite"/>
    </source>
</evidence>
<dbReference type="Pfam" id="PF00702">
    <property type="entry name" value="Hydrolase"/>
    <property type="match status" value="1"/>
</dbReference>
<sequence>MAVSFDLFGTLVAADPPESPARAVARELAERGVAVPDDWTAAYAEPHVDAPEGAELALPEHVGAALASRGVDAAGAEADAVREAVAAAFVRPIETRSGAVAAVDAAAERVPVGVLSNCSVPGLVERALDRSALDPTALDAVVASVDCGWRKPDRRAFEAIADELGVGVEALTHIGDDARTDGGIERHGGTPILLDDVPLAAVPERLDAESERPTAEVERLDAEEGSPCR</sequence>
<dbReference type="EMBL" id="BAAADV010000001">
    <property type="protein sequence ID" value="GAA0663198.1"/>
    <property type="molecule type" value="Genomic_DNA"/>
</dbReference>
<proteinExistence type="predicted"/>
<dbReference type="PANTHER" id="PTHR43316:SF3">
    <property type="entry name" value="HALOACID DEHALOGENASE, TYPE II (AFU_ORTHOLOGUE AFUA_2G07750)-RELATED"/>
    <property type="match status" value="1"/>
</dbReference>
<name>A0AAV3T4U9_9EURY</name>
<dbReference type="InterPro" id="IPR023214">
    <property type="entry name" value="HAD_sf"/>
</dbReference>
<protein>
    <submittedName>
        <fullName evidence="3">HAD family hydrolase</fullName>
    </submittedName>
</protein>
<dbReference type="GO" id="GO:0016787">
    <property type="term" value="F:hydrolase activity"/>
    <property type="evidence" value="ECO:0007669"/>
    <property type="project" value="UniProtKB-KW"/>
</dbReference>
<keyword evidence="4" id="KW-1185">Reference proteome</keyword>
<reference evidence="3 4" key="1">
    <citation type="journal article" date="2019" name="Int. J. Syst. Evol. Microbiol.">
        <title>The Global Catalogue of Microorganisms (GCM) 10K type strain sequencing project: providing services to taxonomists for standard genome sequencing and annotation.</title>
        <authorList>
            <consortium name="The Broad Institute Genomics Platform"/>
            <consortium name="The Broad Institute Genome Sequencing Center for Infectious Disease"/>
            <person name="Wu L."/>
            <person name="Ma J."/>
        </authorList>
    </citation>
    <scope>NUCLEOTIDE SEQUENCE [LARGE SCALE GENOMIC DNA]</scope>
    <source>
        <strain evidence="3 4">JCM 16328</strain>
    </source>
</reference>
<keyword evidence="1 3" id="KW-0378">Hydrolase</keyword>
<dbReference type="RefSeq" id="WP_343772243.1">
    <property type="nucleotide sequence ID" value="NZ_BAAADV010000001.1"/>
</dbReference>
<feature type="region of interest" description="Disordered" evidence="2">
    <location>
        <begin position="205"/>
        <end position="229"/>
    </location>
</feature>
<accession>A0AAV3T4U9</accession>
<dbReference type="AlphaFoldDB" id="A0AAV3T4U9"/>
<dbReference type="InterPro" id="IPR051540">
    <property type="entry name" value="S-2-haloacid_dehalogenase"/>
</dbReference>
<comment type="caution">
    <text evidence="3">The sequence shown here is derived from an EMBL/GenBank/DDBJ whole genome shotgun (WGS) entry which is preliminary data.</text>
</comment>